<feature type="region of interest" description="Disordered" evidence="4">
    <location>
        <begin position="1"/>
        <end position="94"/>
    </location>
</feature>
<accession>F4PI65</accession>
<dbReference type="PANTHER" id="PTHR13471:SF0">
    <property type="entry name" value="NUCLEAR EXOSOME REGULATOR NRDE2"/>
    <property type="match status" value="1"/>
</dbReference>
<dbReference type="OMA" id="YARIITV"/>
<feature type="compositionally biased region" description="Basic residues" evidence="4">
    <location>
        <begin position="179"/>
        <end position="197"/>
    </location>
</feature>
<reference evidence="6" key="1">
    <citation type="journal article" date="2011" name="Genome Res.">
        <title>Phylogeny-wide analysis of social amoeba genomes highlights ancient origins for complex intercellular communication.</title>
        <authorList>
            <person name="Heidel A.J."/>
            <person name="Lawal H.M."/>
            <person name="Felder M."/>
            <person name="Schilde C."/>
            <person name="Helps N.R."/>
            <person name="Tunggal B."/>
            <person name="Rivero F."/>
            <person name="John U."/>
            <person name="Schleicher M."/>
            <person name="Eichinger L."/>
            <person name="Platzer M."/>
            <person name="Noegel A.A."/>
            <person name="Schaap P."/>
            <person name="Gloeckner G."/>
        </authorList>
    </citation>
    <scope>NUCLEOTIDE SEQUENCE [LARGE SCALE GENOMIC DNA]</scope>
    <source>
        <strain evidence="6">SH3</strain>
    </source>
</reference>
<name>F4PI65_CACFS</name>
<feature type="region of interest" description="Disordered" evidence="4">
    <location>
        <begin position="611"/>
        <end position="657"/>
    </location>
</feature>
<dbReference type="Proteomes" id="UP000007797">
    <property type="component" value="Unassembled WGS sequence"/>
</dbReference>
<dbReference type="GO" id="GO:1902369">
    <property type="term" value="P:negative regulation of RNA catabolic process"/>
    <property type="evidence" value="ECO:0007669"/>
    <property type="project" value="TreeGrafter"/>
</dbReference>
<dbReference type="GO" id="GO:0071013">
    <property type="term" value="C:catalytic step 2 spliceosome"/>
    <property type="evidence" value="ECO:0007669"/>
    <property type="project" value="TreeGrafter"/>
</dbReference>
<dbReference type="EMBL" id="GL883006">
    <property type="protein sequence ID" value="EGG25348.1"/>
    <property type="molecule type" value="Genomic_DNA"/>
</dbReference>
<evidence type="ECO:0000256" key="3">
    <source>
        <dbReference type="ARBA" id="ARBA00023242"/>
    </source>
</evidence>
<evidence type="ECO:0000256" key="4">
    <source>
        <dbReference type="SAM" id="MobiDB-lite"/>
    </source>
</evidence>
<dbReference type="InterPro" id="IPR011990">
    <property type="entry name" value="TPR-like_helical_dom_sf"/>
</dbReference>
<evidence type="ECO:0000256" key="1">
    <source>
        <dbReference type="ARBA" id="ARBA00004123"/>
    </source>
</evidence>
<dbReference type="InterPro" id="IPR013633">
    <property type="entry name" value="NRDE-2"/>
</dbReference>
<evidence type="ECO:0000313" key="6">
    <source>
        <dbReference type="Proteomes" id="UP000007797"/>
    </source>
</evidence>
<feature type="compositionally biased region" description="Low complexity" evidence="4">
    <location>
        <begin position="107"/>
        <end position="120"/>
    </location>
</feature>
<dbReference type="RefSeq" id="XP_004363199.1">
    <property type="nucleotide sequence ID" value="XM_004363142.1"/>
</dbReference>
<dbReference type="SUPFAM" id="SSF48452">
    <property type="entry name" value="TPR-like"/>
    <property type="match status" value="1"/>
</dbReference>
<dbReference type="KEGG" id="dfa:DFA_03597"/>
<comment type="similarity">
    <text evidence="2">Belongs to the NRDE2 family.</text>
</comment>
<organism evidence="5 6">
    <name type="scientific">Cavenderia fasciculata</name>
    <name type="common">Slime mold</name>
    <name type="synonym">Dictyostelium fasciculatum</name>
    <dbReference type="NCBI Taxonomy" id="261658"/>
    <lineage>
        <taxon>Eukaryota</taxon>
        <taxon>Amoebozoa</taxon>
        <taxon>Evosea</taxon>
        <taxon>Eumycetozoa</taxon>
        <taxon>Dictyostelia</taxon>
        <taxon>Acytosteliales</taxon>
        <taxon>Cavenderiaceae</taxon>
        <taxon>Cavenderia</taxon>
    </lineage>
</organism>
<dbReference type="STRING" id="1054147.F4PI65"/>
<evidence type="ECO:0000256" key="2">
    <source>
        <dbReference type="ARBA" id="ARBA00009265"/>
    </source>
</evidence>
<dbReference type="PANTHER" id="PTHR13471">
    <property type="entry name" value="TETRATRICOPEPTIDE-LIKE HELICAL"/>
    <property type="match status" value="1"/>
</dbReference>
<keyword evidence="6" id="KW-1185">Reference proteome</keyword>
<feature type="compositionally biased region" description="Pro residues" evidence="4">
    <location>
        <begin position="121"/>
        <end position="133"/>
    </location>
</feature>
<feature type="compositionally biased region" description="Pro residues" evidence="4">
    <location>
        <begin position="64"/>
        <end position="75"/>
    </location>
</feature>
<dbReference type="OrthoDB" id="297219at2759"/>
<dbReference type="Pfam" id="PF08424">
    <property type="entry name" value="NRDE-2"/>
    <property type="match status" value="1"/>
</dbReference>
<dbReference type="Gene3D" id="1.25.40.10">
    <property type="entry name" value="Tetratricopeptide repeat domain"/>
    <property type="match status" value="3"/>
</dbReference>
<evidence type="ECO:0000313" key="5">
    <source>
        <dbReference type="EMBL" id="EGG25348.1"/>
    </source>
</evidence>
<proteinExistence type="inferred from homology"/>
<feature type="compositionally biased region" description="Acidic residues" evidence="4">
    <location>
        <begin position="166"/>
        <end position="176"/>
    </location>
</feature>
<feature type="compositionally biased region" description="Pro residues" evidence="4">
    <location>
        <begin position="17"/>
        <end position="39"/>
    </location>
</feature>
<comment type="subcellular location">
    <subcellularLocation>
        <location evidence="1">Nucleus</location>
    </subcellularLocation>
</comment>
<gene>
    <name evidence="5" type="ORF">DFA_03597</name>
</gene>
<sequence>MSHRRPPPLFPAYAKGSPPPPPPPQLALPIQPPPPPTPPVEDTRSSSLPPPPPPPSTSSDDHLPPPPPPPPPPIEDPTNSSTTLHPPPPVPLDYKRKTAADFFFSTASSASTSSSSLSEELPPPPPPPPPSVPLDPKEAEEKRLLERKKRIEQALISYQRDASSSSEEDDTSDDDDEKKKKRKKKDKKKSKKKHKKLKGEDTKLSISYYDDKGYVTDYKGDRSLLINDMIPKDKLASYKQDRSSVLGLDGYSLVFNKHKGLVLEPTDSIGYTGLTRYWSKLQNNNNSKSSVVSTIKITPSLLSTDPFTKNQDYIVFPKDQKDDDNALLDDNSNSNSDLVLKRNAELNEMVSKDPHNVKLWLELAEFQDEFDIFNFLGSRRQRAGVVSKARRAIIEKKIAILRRALTENPQSERLTIAYLHTAAKIWDPEQILQLWHRVLDAQSDAFLKSQDRSNTTVFSETLWREYIDFVQSYFKGFTVTHTRTIYLNAIKRMLAKRRSLKPKEKGFDEQVGLVERAILVIVSQWTRFERQAGYSERAIGIYQSLIEFNLFMPHKLSTQPQNTIIANFKTFWDSDQPRIGEVDAVGWSNTKLDAELDNMTLEEMEKLLAQQEQDELDQEEKEKEKEKQHYKKASDFFFDLPPRSPKDMDMNQEQEEQEQLIEEEKEKEKEEIEIENRQMELIEIKQEQEQQEQIQVKQEKEIQSNNNNNNIKIKEEQQQQETISIIEKYDGPYSEWIYKEMTKESKEWLPSKLLDDVEMDDDEKNQSKEEGDDDTERIVLFNDIKDILFRIVREDYKLELVYQFLDFLGVARDETVQMSILPRYSFDNPLRRESSNSIEDNLSSLFLNLEQKSSSSSSSSQVEPTWSKAFNIFNPIKLSNDKFDFIERIFKQSLNRFKGNIELMIHYIQLKSTRNIDESIQLCKQLLEQNRNAVILYDTYASLLLKQGKIQESKKIYQTSLTIVKSQIDSLQPSSTPPLLFNGQPQQQQNQMKKDLEIIYRQYCLVEMQIIYNTVTNDPSLVKKFIKARKPFTEMFTLPIHILCCFIENQFQPFSIKSTPITSSRLLICQKNFESQFKEYFNDNSSTFIVSINFIINYCIFQLLTKDLDSCLEIFNRSLPLFNNSDNDNSRSREGLVIYLVEVITKYGPIIGSAPFKIKNTIFGVLNDYYDHPILLSSFLNWESKSGVINRARQYFDLKTVSTPSTTLWLYSIECDRHRIGAGTRIKSIFERAIESDTQSKHSIVLWRLYILFEFYRNRHRASKSLYYRAIRALPWAKTIWQLAFTKLSNLFNLNELNDIIQLMKEKEIRLRITTTTISPTQTQTQ</sequence>
<dbReference type="GO" id="GO:0031048">
    <property type="term" value="P:regulatory ncRNA-mediated heterochromatin formation"/>
    <property type="evidence" value="ECO:0007669"/>
    <property type="project" value="TreeGrafter"/>
</dbReference>
<keyword evidence="3" id="KW-0539">Nucleus</keyword>
<protein>
    <submittedName>
        <fullName evidence="5">DUF1740 family protein</fullName>
    </submittedName>
</protein>
<dbReference type="GeneID" id="14877457"/>
<feature type="region of interest" description="Disordered" evidence="4">
    <location>
        <begin position="107"/>
        <end position="197"/>
    </location>
</feature>
<feature type="compositionally biased region" description="Basic and acidic residues" evidence="4">
    <location>
        <begin position="135"/>
        <end position="152"/>
    </location>
</feature>